<name>A0A915PIR7_9BILA</name>
<evidence type="ECO:0000256" key="5">
    <source>
        <dbReference type="ARBA" id="ARBA00020264"/>
    </source>
</evidence>
<reference evidence="10" key="1">
    <citation type="submission" date="2022-11" db="UniProtKB">
        <authorList>
            <consortium name="WormBaseParasite"/>
        </authorList>
    </citation>
    <scope>IDENTIFICATION</scope>
</reference>
<comment type="pathway">
    <text evidence="3">tRNA modification; 5-methoxycarbonylmethyl-2-thiouridine-tRNA biosynthesis.</text>
</comment>
<dbReference type="Proteomes" id="UP000887581">
    <property type="component" value="Unplaced"/>
</dbReference>
<evidence type="ECO:0000313" key="10">
    <source>
        <dbReference type="WBParaSite" id="sdigi.contig199.g6002.t1"/>
    </source>
</evidence>
<dbReference type="GO" id="GO:0005829">
    <property type="term" value="C:cytosol"/>
    <property type="evidence" value="ECO:0007669"/>
    <property type="project" value="TreeGrafter"/>
</dbReference>
<proteinExistence type="inferred from homology"/>
<organism evidence="9 10">
    <name type="scientific">Setaria digitata</name>
    <dbReference type="NCBI Taxonomy" id="48799"/>
    <lineage>
        <taxon>Eukaryota</taxon>
        <taxon>Metazoa</taxon>
        <taxon>Ecdysozoa</taxon>
        <taxon>Nematoda</taxon>
        <taxon>Chromadorea</taxon>
        <taxon>Rhabditida</taxon>
        <taxon>Spirurina</taxon>
        <taxon>Spiruromorpha</taxon>
        <taxon>Filarioidea</taxon>
        <taxon>Setariidae</taxon>
        <taxon>Setaria</taxon>
    </lineage>
</organism>
<keyword evidence="9" id="KW-1185">Reference proteome</keyword>
<evidence type="ECO:0000256" key="4">
    <source>
        <dbReference type="ARBA" id="ARBA00009567"/>
    </source>
</evidence>
<dbReference type="GO" id="GO:0005634">
    <property type="term" value="C:nucleus"/>
    <property type="evidence" value="ECO:0007669"/>
    <property type="project" value="UniProtKB-SubCell"/>
</dbReference>
<evidence type="ECO:0000256" key="8">
    <source>
        <dbReference type="ARBA" id="ARBA00023242"/>
    </source>
</evidence>
<protein>
    <recommendedName>
        <fullName evidence="5">Elongator complex protein 5</fullName>
    </recommendedName>
</protein>
<dbReference type="GO" id="GO:0000049">
    <property type="term" value="F:tRNA binding"/>
    <property type="evidence" value="ECO:0007669"/>
    <property type="project" value="TreeGrafter"/>
</dbReference>
<keyword evidence="7" id="KW-0819">tRNA processing</keyword>
<dbReference type="WBParaSite" id="sdigi.contig199.g6002.t1">
    <property type="protein sequence ID" value="sdigi.contig199.g6002.t1"/>
    <property type="gene ID" value="sdigi.contig199.g6002"/>
</dbReference>
<sequence length="276" mass="31454">MDSIRWKSLVIIKDTLQYSGEKLWASLVHSAIGRNKGPVSVYLLTSCKKTLLKRYPFLLKCIAVEEVDSVDNIFHKIPDILKNVEGATIFLDSIDAAFLDNSFDRIIVLLREISRYATVIARIHDECISVQNWNRLSSVFHMTCSLELRNTTPFYTVISYKNDGSRIVKVGTVHIDDSFHSSFKQYKAQDVSSSVKEKNNLLIPESSFDIGLHLKKSELEAKKNLSLPYEAAQKEEELVRLRVKENQKIRAGGRIIYTPDEADDLDESDPDDDLEI</sequence>
<accession>A0A915PIR7</accession>
<evidence type="ECO:0000256" key="6">
    <source>
        <dbReference type="ARBA" id="ARBA00022490"/>
    </source>
</evidence>
<comment type="subcellular location">
    <subcellularLocation>
        <location evidence="2">Cytoplasm</location>
    </subcellularLocation>
    <subcellularLocation>
        <location evidence="1">Nucleus</location>
    </subcellularLocation>
</comment>
<dbReference type="GO" id="GO:0002098">
    <property type="term" value="P:tRNA wobble uridine modification"/>
    <property type="evidence" value="ECO:0007669"/>
    <property type="project" value="InterPro"/>
</dbReference>
<evidence type="ECO:0000256" key="2">
    <source>
        <dbReference type="ARBA" id="ARBA00004496"/>
    </source>
</evidence>
<comment type="similarity">
    <text evidence="4">Belongs to the ELP5 family.</text>
</comment>
<evidence type="ECO:0000313" key="9">
    <source>
        <dbReference type="Proteomes" id="UP000887581"/>
    </source>
</evidence>
<keyword evidence="6" id="KW-0963">Cytoplasm</keyword>
<evidence type="ECO:0000256" key="3">
    <source>
        <dbReference type="ARBA" id="ARBA00005043"/>
    </source>
</evidence>
<dbReference type="InterPro" id="IPR019519">
    <property type="entry name" value="Elp5"/>
</dbReference>
<dbReference type="AlphaFoldDB" id="A0A915PIR7"/>
<dbReference type="GO" id="GO:0033588">
    <property type="term" value="C:elongator holoenzyme complex"/>
    <property type="evidence" value="ECO:0007669"/>
    <property type="project" value="InterPro"/>
</dbReference>
<dbReference type="PANTHER" id="PTHR15641:SF1">
    <property type="entry name" value="ELONGATOR COMPLEX PROTEIN 5"/>
    <property type="match status" value="1"/>
</dbReference>
<dbReference type="PANTHER" id="PTHR15641">
    <property type="entry name" value="ELONGATOR COMPLEX PROTEIN 5"/>
    <property type="match status" value="1"/>
</dbReference>
<keyword evidence="8" id="KW-0539">Nucleus</keyword>
<evidence type="ECO:0000256" key="1">
    <source>
        <dbReference type="ARBA" id="ARBA00004123"/>
    </source>
</evidence>
<evidence type="ECO:0000256" key="7">
    <source>
        <dbReference type="ARBA" id="ARBA00022694"/>
    </source>
</evidence>